<feature type="coiled-coil region" evidence="1">
    <location>
        <begin position="27"/>
        <end position="68"/>
    </location>
</feature>
<dbReference type="InterPro" id="IPR023614">
    <property type="entry name" value="Porin_dom_sf"/>
</dbReference>
<gene>
    <name evidence="4" type="ORF">HRJ53_30665</name>
</gene>
<dbReference type="AlphaFoldDB" id="A0A7V8NXM4"/>
<evidence type="ECO:0000313" key="4">
    <source>
        <dbReference type="EMBL" id="MBA0089375.1"/>
    </source>
</evidence>
<reference evidence="4" key="1">
    <citation type="submission" date="2020-06" db="EMBL/GenBank/DDBJ databases">
        <title>Legume-microbial interactions unlock mineral nutrients during tropical forest succession.</title>
        <authorList>
            <person name="Epihov D.Z."/>
        </authorList>
    </citation>
    <scope>NUCLEOTIDE SEQUENCE [LARGE SCALE GENOMIC DNA]</scope>
    <source>
        <strain evidence="4">Pan2503</strain>
    </source>
</reference>
<organism evidence="4 5">
    <name type="scientific">Candidatus Acidiferrum panamense</name>
    <dbReference type="NCBI Taxonomy" id="2741543"/>
    <lineage>
        <taxon>Bacteria</taxon>
        <taxon>Pseudomonadati</taxon>
        <taxon>Acidobacteriota</taxon>
        <taxon>Terriglobia</taxon>
        <taxon>Candidatus Acidiferrales</taxon>
        <taxon>Candidatus Acidiferrum</taxon>
    </lineage>
</organism>
<keyword evidence="5" id="KW-1185">Reference proteome</keyword>
<feature type="signal peptide" evidence="3">
    <location>
        <begin position="1"/>
        <end position="19"/>
    </location>
</feature>
<dbReference type="Proteomes" id="UP000567293">
    <property type="component" value="Unassembled WGS sequence"/>
</dbReference>
<accession>A0A7V8NXM4</accession>
<evidence type="ECO:0008006" key="6">
    <source>
        <dbReference type="Google" id="ProtNLM"/>
    </source>
</evidence>
<comment type="caution">
    <text evidence="4">The sequence shown here is derived from an EMBL/GenBank/DDBJ whole genome shotgun (WGS) entry which is preliminary data.</text>
</comment>
<dbReference type="EMBL" id="JACDQQ010002962">
    <property type="protein sequence ID" value="MBA0089375.1"/>
    <property type="molecule type" value="Genomic_DNA"/>
</dbReference>
<evidence type="ECO:0000256" key="1">
    <source>
        <dbReference type="SAM" id="Coils"/>
    </source>
</evidence>
<evidence type="ECO:0000313" key="5">
    <source>
        <dbReference type="Proteomes" id="UP000567293"/>
    </source>
</evidence>
<dbReference type="SUPFAM" id="SSF56935">
    <property type="entry name" value="Porins"/>
    <property type="match status" value="1"/>
</dbReference>
<keyword evidence="1" id="KW-0175">Coiled coil</keyword>
<evidence type="ECO:0000256" key="3">
    <source>
        <dbReference type="SAM" id="SignalP"/>
    </source>
</evidence>
<feature type="compositionally biased region" description="Pro residues" evidence="2">
    <location>
        <begin position="103"/>
        <end position="113"/>
    </location>
</feature>
<evidence type="ECO:0000256" key="2">
    <source>
        <dbReference type="SAM" id="MobiDB-lite"/>
    </source>
</evidence>
<feature type="chain" id="PRO_5031253831" description="Zinc-regulated TonB-dependent outer membrane receptor" evidence="3">
    <location>
        <begin position="20"/>
        <end position="466"/>
    </location>
</feature>
<name>A0A7V8NXM4_9BACT</name>
<dbReference type="Gene3D" id="2.40.160.10">
    <property type="entry name" value="Porin"/>
    <property type="match status" value="1"/>
</dbReference>
<protein>
    <recommendedName>
        <fullName evidence="6">Zinc-regulated TonB-dependent outer membrane receptor</fullName>
    </recommendedName>
</protein>
<proteinExistence type="predicted"/>
<feature type="region of interest" description="Disordered" evidence="2">
    <location>
        <begin position="92"/>
        <end position="121"/>
    </location>
</feature>
<keyword evidence="3" id="KW-0732">Signal</keyword>
<sequence>MKRCFVLVALILLASVSYAQDKPAASEDLEKQERRGQEARMKALEEQVRSLAKQVALLRGEVAELRDAKSGEPPAGDYVLLASSHLGPATLPTATPVSGVPAAPEPALSPTPPQYAQTQTYGGATSNAKLLNPDISFIGDFIGTAGHNTVSPSRSLELHESEIGMQAIIDPYARADAFLSFGETGVNVEEGYITFTSLPAGLLLKVGKMRAEFGKVNTIHNHALPFVDRPLATNNLVGGEDGIDDAGISLSRFLPAPKNWFVQGTAQVYRGDSDDVFTANRRQDLSVVGHLRIYRDLGESTNIDLGGSYARGHNNAGIGTTFNPENFLTNLYGADATLRWKPLRRAIYHSFLLRTELFWSARDQLSPVNIFETQHAFGMYSSAEYRANRRWTIGGRFDRSARATNASLTDTGFSGILTYWPSEFSQIRGQYRYGHLWDTTNARFTNANEFLFQFLFVMGAHGAHPF</sequence>